<evidence type="ECO:0000313" key="2">
    <source>
        <dbReference type="EMBL" id="RZS98668.1"/>
    </source>
</evidence>
<comment type="caution">
    <text evidence="2">The sequence shown here is derived from an EMBL/GenBank/DDBJ whole genome shotgun (WGS) entry which is preliminary data.</text>
</comment>
<accession>A0A4Q7PFR3</accession>
<organism evidence="2 3">
    <name type="scientific">Cecembia calidifontis</name>
    <dbReference type="NCBI Taxonomy" id="1187080"/>
    <lineage>
        <taxon>Bacteria</taxon>
        <taxon>Pseudomonadati</taxon>
        <taxon>Bacteroidota</taxon>
        <taxon>Cytophagia</taxon>
        <taxon>Cytophagales</taxon>
        <taxon>Cyclobacteriaceae</taxon>
        <taxon>Cecembia</taxon>
    </lineage>
</organism>
<dbReference type="OrthoDB" id="9814412at2"/>
<evidence type="ECO:0000313" key="3">
    <source>
        <dbReference type="Proteomes" id="UP000292209"/>
    </source>
</evidence>
<dbReference type="EMBL" id="SGXG01000001">
    <property type="protein sequence ID" value="RZS98668.1"/>
    <property type="molecule type" value="Genomic_DNA"/>
</dbReference>
<dbReference type="AlphaFoldDB" id="A0A4Q7PFR3"/>
<reference evidence="2 3" key="1">
    <citation type="submission" date="2019-02" db="EMBL/GenBank/DDBJ databases">
        <title>Genomic Encyclopedia of Archaeal and Bacterial Type Strains, Phase II (KMG-II): from individual species to whole genera.</title>
        <authorList>
            <person name="Goeker M."/>
        </authorList>
    </citation>
    <scope>NUCLEOTIDE SEQUENCE [LARGE SCALE GENOMIC DNA]</scope>
    <source>
        <strain evidence="2 3">DSM 21411</strain>
    </source>
</reference>
<dbReference type="Pfam" id="PF20094">
    <property type="entry name" value="GWxTD_dom"/>
    <property type="match status" value="1"/>
</dbReference>
<protein>
    <submittedName>
        <fullName evidence="2">GWxTD domain-containing protein</fullName>
    </submittedName>
</protein>
<dbReference type="Proteomes" id="UP000292209">
    <property type="component" value="Unassembled WGS sequence"/>
</dbReference>
<proteinExistence type="predicted"/>
<name>A0A4Q7PFR3_9BACT</name>
<dbReference type="InterPro" id="IPR030959">
    <property type="entry name" value="GWxTD_dom"/>
</dbReference>
<feature type="domain" description="GWxTD" evidence="1">
    <location>
        <begin position="241"/>
        <end position="412"/>
    </location>
</feature>
<keyword evidence="3" id="KW-1185">Reference proteome</keyword>
<evidence type="ECO:0000259" key="1">
    <source>
        <dbReference type="Pfam" id="PF20094"/>
    </source>
</evidence>
<dbReference type="RefSeq" id="WP_130277326.1">
    <property type="nucleotide sequence ID" value="NZ_SGXG01000001.1"/>
</dbReference>
<gene>
    <name evidence="2" type="ORF">BC751_4334</name>
</gene>
<dbReference type="NCBIfam" id="TIGR04514">
    <property type="entry name" value="GWxTD_dom"/>
    <property type="match status" value="1"/>
</dbReference>
<sequence length="417" mass="48984">MTKKRIHTAALSLAFVVFTLFAFPIYMMAQQQTLESINQALRYSRYSRLALKIIPVRENDRTFVLQMPIEKIEENIDFDTYEFAYALLSGFQDPIGPQNLITLSKEDLIADTDFHYFFEKRVEIPEDQEVAIAFLQATDTRQGDVYYYHVDLISAFVFGHPNFWAYYADRVPFDQTFVLKNEALEFKGRSGVNLHAFHYPTLFDAPLPPMEIRPANVPKEVTVNYEGEFFLNTPKSFDKEGYYFIQSDTNSTSGMLVKTVHEAFPKVKTYEEMVEMVVYISTRREHEMLKEANDKKLALDQYWINMLKDEETAKKVIREYFKQIEFANILFTDFKEGWKTDRGMVYTVMGPPNEVFFRPNGEVWSYFSADSNSKITFTFARVKNILTPNYYILNRSRALQPEWFKSITSWRNGQMVF</sequence>